<dbReference type="AlphaFoldDB" id="A0AA36JP04"/>
<dbReference type="EMBL" id="CAUJNA010003750">
    <property type="protein sequence ID" value="CAJ1409091.1"/>
    <property type="molecule type" value="Genomic_DNA"/>
</dbReference>
<protein>
    <submittedName>
        <fullName evidence="2">Uncharacterized protein</fullName>
    </submittedName>
</protein>
<gene>
    <name evidence="2" type="ORF">EVOR1521_LOCUS30271</name>
</gene>
<comment type="caution">
    <text evidence="2">The sequence shown here is derived from an EMBL/GenBank/DDBJ whole genome shotgun (WGS) entry which is preliminary data.</text>
</comment>
<proteinExistence type="predicted"/>
<evidence type="ECO:0000313" key="2">
    <source>
        <dbReference type="EMBL" id="CAJ1409091.1"/>
    </source>
</evidence>
<evidence type="ECO:0000256" key="1">
    <source>
        <dbReference type="SAM" id="Phobius"/>
    </source>
</evidence>
<reference evidence="2" key="1">
    <citation type="submission" date="2023-08" db="EMBL/GenBank/DDBJ databases">
        <authorList>
            <person name="Chen Y."/>
            <person name="Shah S."/>
            <person name="Dougan E. K."/>
            <person name="Thang M."/>
            <person name="Chan C."/>
        </authorList>
    </citation>
    <scope>NUCLEOTIDE SEQUENCE</scope>
</reference>
<keyword evidence="1" id="KW-1133">Transmembrane helix</keyword>
<keyword evidence="3" id="KW-1185">Reference proteome</keyword>
<evidence type="ECO:0000313" key="3">
    <source>
        <dbReference type="Proteomes" id="UP001178507"/>
    </source>
</evidence>
<accession>A0AA36JP04</accession>
<keyword evidence="1" id="KW-0472">Membrane</keyword>
<feature type="transmembrane region" description="Helical" evidence="1">
    <location>
        <begin position="45"/>
        <end position="78"/>
    </location>
</feature>
<keyword evidence="1" id="KW-0812">Transmembrane</keyword>
<name>A0AA36JP04_9DINO</name>
<dbReference type="Proteomes" id="UP001178507">
    <property type="component" value="Unassembled WGS sequence"/>
</dbReference>
<sequence>MVLSCIFCFAPFIVAFTAVWGVVVVIFRVDHSQSTLEECSDLYWIAFFTYLGQLILVVCIWASLCCIATSAGLGVFVLGR</sequence>
<organism evidence="2 3">
    <name type="scientific">Effrenium voratum</name>
    <dbReference type="NCBI Taxonomy" id="2562239"/>
    <lineage>
        <taxon>Eukaryota</taxon>
        <taxon>Sar</taxon>
        <taxon>Alveolata</taxon>
        <taxon>Dinophyceae</taxon>
        <taxon>Suessiales</taxon>
        <taxon>Symbiodiniaceae</taxon>
        <taxon>Effrenium</taxon>
    </lineage>
</organism>